<evidence type="ECO:0000313" key="1">
    <source>
        <dbReference type="EMBL" id="BAU17941.1"/>
    </source>
</evidence>
<dbReference type="AlphaFoldDB" id="A0A0S3UKC5"/>
<reference evidence="1 2" key="1">
    <citation type="journal article" date="2016" name="DNA Res.">
        <title>The complete genome sequencing of Prevotella intermedia strain OMA14 and a subsequent fine-scale, intra-species genomic comparison reveal an unusual amplification of conjugative and mobile transposons and identify a novel Prevotella-lineage-specific repeat.</title>
        <authorList>
            <person name="Naito M."/>
            <person name="Ogura Y."/>
            <person name="Itoh T."/>
            <person name="Shoji M."/>
            <person name="Okamoto M."/>
            <person name="Hayashi T."/>
            <person name="Nakayama K."/>
        </authorList>
    </citation>
    <scope>NUCLEOTIDE SEQUENCE [LARGE SCALE GENOMIC DNA]</scope>
    <source>
        <strain evidence="1 2">OMA14</strain>
    </source>
</reference>
<proteinExistence type="predicted"/>
<name>A0A0S3UKC5_PREIN</name>
<dbReference type="Proteomes" id="UP000217431">
    <property type="component" value="Chromosome I"/>
</dbReference>
<organism evidence="1 2">
    <name type="scientific">Prevotella intermedia</name>
    <dbReference type="NCBI Taxonomy" id="28131"/>
    <lineage>
        <taxon>Bacteria</taxon>
        <taxon>Pseudomonadati</taxon>
        <taxon>Bacteroidota</taxon>
        <taxon>Bacteroidia</taxon>
        <taxon>Bacteroidales</taxon>
        <taxon>Prevotellaceae</taxon>
        <taxon>Prevotella</taxon>
    </lineage>
</organism>
<sequence length="510" mass="58014">MSVQAQNQNAWGKVLNQPNCVANAPQNEEMIVKQPEGKLYKNLYSYAEGFYSMWGLVFDGKKDGVARDMVIADDGTFYIQNPMTFFPTNSWIKGRRTVGDTIAVELPQLIYVNENEVKYYATRMNFEVVDGNNQYVKDPKSQTIKFVWRNDSLIKTEDNVLIGMTNPDGSWNGIGDLVSSSTVYHYTNMAPSSTETVKIYIFSFNNGGKEIFERMSEVVFEGNYVYVNNIDSDVLNAWVRGDINGDKIVFNNTQFMGLFATKHAYKWVMPADVSYNSQEGTTDYKSLPSVSFNYNRDNQSFTCPEHGFMANYGYRLIDMEMQVMMKPAFRPWTEKVGKPKNPVISVLQEIDGDTKRFVFVLDRYNVNGSFMNTKNVYYNIYLDDKKYTFTPSIYPWLNADMTDIPIDFADKTRYDFENHGNAHAVMIYEKVGRIGVQAFYQDGNNRLVTDIVYNDGTVVSNINGVSEVAIGKPVYTDLSGRRVASPSKGVYIKSVRMADGNIKSVKVLVP</sequence>
<gene>
    <name evidence="1" type="ORF">PIOMA14_I_1433</name>
</gene>
<dbReference type="EMBL" id="AP014597">
    <property type="protein sequence ID" value="BAU17941.1"/>
    <property type="molecule type" value="Genomic_DNA"/>
</dbReference>
<accession>A0A0S3UKC5</accession>
<protein>
    <submittedName>
        <fullName evidence="1">Uncharacterized protein</fullName>
    </submittedName>
</protein>
<evidence type="ECO:0000313" key="2">
    <source>
        <dbReference type="Proteomes" id="UP000217431"/>
    </source>
</evidence>